<reference evidence="5" key="1">
    <citation type="journal article" date="2016" name="Nat. Commun.">
        <title>Genome analysis of three Pneumocystis species reveals adaptation mechanisms to life exclusively in mammalian hosts.</title>
        <authorList>
            <person name="Ma L."/>
            <person name="Chen Z."/>
            <person name="Huang D.W."/>
            <person name="Kutty G."/>
            <person name="Ishihara M."/>
            <person name="Wang H."/>
            <person name="Abouelleil A."/>
            <person name="Bishop L."/>
            <person name="Davey E."/>
            <person name="Deng R."/>
            <person name="Deng X."/>
            <person name="Fan L."/>
            <person name="Fantoni G."/>
            <person name="Fitzgerald M."/>
            <person name="Gogineni E."/>
            <person name="Goldberg J.M."/>
            <person name="Handley G."/>
            <person name="Hu X."/>
            <person name="Huber C."/>
            <person name="Jiao X."/>
            <person name="Jones K."/>
            <person name="Levin J.Z."/>
            <person name="Liu Y."/>
            <person name="Macdonald P."/>
            <person name="Melnikov A."/>
            <person name="Raley C."/>
            <person name="Sassi M."/>
            <person name="Sherman B.T."/>
            <person name="Song X."/>
            <person name="Sykes S."/>
            <person name="Tran B."/>
            <person name="Walsh L."/>
            <person name="Xia Y."/>
            <person name="Yang J."/>
            <person name="Young S."/>
            <person name="Zeng Q."/>
            <person name="Zheng X."/>
            <person name="Stephens R."/>
            <person name="Nusbaum C."/>
            <person name="Birren B.W."/>
            <person name="Azadi P."/>
            <person name="Lempicki R.A."/>
            <person name="Cuomo C.A."/>
            <person name="Kovacs J.A."/>
        </authorList>
    </citation>
    <scope>NUCLEOTIDE SEQUENCE [LARGE SCALE GENOMIC DNA]</scope>
    <source>
        <strain evidence="5">RU7</strain>
    </source>
</reference>
<comment type="caution">
    <text evidence="4">The sequence shown here is derived from an EMBL/GenBank/DDBJ whole genome shotgun (WGS) entry which is preliminary data.</text>
</comment>
<evidence type="ECO:0000313" key="4">
    <source>
        <dbReference type="EMBL" id="KTW31896.1"/>
    </source>
</evidence>
<dbReference type="VEuPathDB" id="FungiDB:T551_01157"/>
<evidence type="ECO:0000256" key="2">
    <source>
        <dbReference type="SAM" id="MobiDB-lite"/>
    </source>
</evidence>
<feature type="domain" description="Bud22" evidence="3">
    <location>
        <begin position="212"/>
        <end position="359"/>
    </location>
</feature>
<dbReference type="Pfam" id="PF09073">
    <property type="entry name" value="BUD22"/>
    <property type="match status" value="2"/>
</dbReference>
<protein>
    <recommendedName>
        <fullName evidence="3">Bud22 domain-containing protein</fullName>
    </recommendedName>
</protein>
<name>A0A0W4ZU59_PNEJ7</name>
<dbReference type="STRING" id="1408657.A0A0W4ZU59"/>
<keyword evidence="1" id="KW-0175">Coiled coil</keyword>
<evidence type="ECO:0000256" key="1">
    <source>
        <dbReference type="ARBA" id="ARBA00023054"/>
    </source>
</evidence>
<dbReference type="EMBL" id="LFWA01000004">
    <property type="protein sequence ID" value="KTW31896.1"/>
    <property type="molecule type" value="Genomic_DNA"/>
</dbReference>
<dbReference type="OrthoDB" id="3364872at2759"/>
<dbReference type="AlphaFoldDB" id="A0A0W4ZU59"/>
<proteinExistence type="predicted"/>
<dbReference type="Proteomes" id="UP000053447">
    <property type="component" value="Unassembled WGS sequence"/>
</dbReference>
<dbReference type="GO" id="GO:0030686">
    <property type="term" value="C:90S preribosome"/>
    <property type="evidence" value="ECO:0007669"/>
    <property type="project" value="TreeGrafter"/>
</dbReference>
<dbReference type="InterPro" id="IPR015158">
    <property type="entry name" value="Bud22_dom"/>
</dbReference>
<evidence type="ECO:0000259" key="3">
    <source>
        <dbReference type="Pfam" id="PF09073"/>
    </source>
</evidence>
<dbReference type="PANTHER" id="PTHR23325:SF1">
    <property type="entry name" value="SERUM RESPONSE FACTOR-BINDING PROTEIN 1"/>
    <property type="match status" value="1"/>
</dbReference>
<evidence type="ECO:0000313" key="5">
    <source>
        <dbReference type="Proteomes" id="UP000053447"/>
    </source>
</evidence>
<dbReference type="GeneID" id="28939675"/>
<feature type="compositionally biased region" description="Basic residues" evidence="2">
    <location>
        <begin position="192"/>
        <end position="211"/>
    </location>
</feature>
<gene>
    <name evidence="4" type="ORF">T551_01157</name>
</gene>
<dbReference type="GO" id="GO:0005634">
    <property type="term" value="C:nucleus"/>
    <property type="evidence" value="ECO:0007669"/>
    <property type="project" value="TreeGrafter"/>
</dbReference>
<sequence length="360" mass="42343">MNLEEKAVKKDNITYDSKKLKFLEGKTQQKLFFFKKEIIRALKRVKRFEFQKTSKRIRNMRSINDETSLHRLEEELLIIKNLDLNPIGDFLLYIRCLKESELFQILNLKEVDSPLKNVSECIKNVITRVFNSNIVKRCIERTIFSLKRIAKIQDETMKLKKLKKNKENFIDKESSAISDQSKEQTVNSGLLNKKKKDKNTLIPKKKSKFKNNNHISLSKSKENQEKLEKKLKSMSGSVFLPTLSAGYISGTDDESNIESEYQAIDKPRRNRRGQRARRKIWEKKYGKNARHIQAMNLQTQQRIQSLKKKAKTPHNTKNIDLNDKRNEKITPLHSSWEAARRLKSKQSINIKFEGTKTKFE</sequence>
<dbReference type="GO" id="GO:0030490">
    <property type="term" value="P:maturation of SSU-rRNA"/>
    <property type="evidence" value="ECO:0007669"/>
    <property type="project" value="TreeGrafter"/>
</dbReference>
<dbReference type="InterPro" id="IPR037393">
    <property type="entry name" value="Bud22/SRFB1"/>
</dbReference>
<feature type="domain" description="Bud22" evidence="3">
    <location>
        <begin position="35"/>
        <end position="189"/>
    </location>
</feature>
<dbReference type="PANTHER" id="PTHR23325">
    <property type="entry name" value="SERUM RESPONSE FACTOR-BINDING"/>
    <property type="match status" value="1"/>
</dbReference>
<accession>A0A0W4ZU59</accession>
<dbReference type="RefSeq" id="XP_018230588.1">
    <property type="nucleotide sequence ID" value="XM_018373420.1"/>
</dbReference>
<keyword evidence="5" id="KW-1185">Reference proteome</keyword>
<organism evidence="4 5">
    <name type="scientific">Pneumocystis jirovecii (strain RU7)</name>
    <name type="common">Human pneumocystis pneumonia agent</name>
    <dbReference type="NCBI Taxonomy" id="1408657"/>
    <lineage>
        <taxon>Eukaryota</taxon>
        <taxon>Fungi</taxon>
        <taxon>Dikarya</taxon>
        <taxon>Ascomycota</taxon>
        <taxon>Taphrinomycotina</taxon>
        <taxon>Pneumocystomycetes</taxon>
        <taxon>Pneumocystaceae</taxon>
        <taxon>Pneumocystis</taxon>
    </lineage>
</organism>
<feature type="region of interest" description="Disordered" evidence="2">
    <location>
        <begin position="180"/>
        <end position="224"/>
    </location>
</feature>